<dbReference type="OMA" id="CCGCKEW"/>
<dbReference type="PANTHER" id="PTHR45848:SF4">
    <property type="entry name" value="DUAL SPECIFICITY PROTEIN PHOSPHATASE 12"/>
    <property type="match status" value="1"/>
</dbReference>
<dbReference type="RefSeq" id="XP_040629176.1">
    <property type="nucleotide sequence ID" value="XM_040771123.1"/>
</dbReference>
<dbReference type="PRINTS" id="PR01908">
    <property type="entry name" value="ADSPHPHTASE"/>
</dbReference>
<dbReference type="InterPro" id="IPR000340">
    <property type="entry name" value="Dual-sp_phosphatase_cat-dom"/>
</dbReference>
<feature type="compositionally biased region" description="Polar residues" evidence="5">
    <location>
        <begin position="293"/>
        <end position="309"/>
    </location>
</feature>
<dbReference type="InterPro" id="IPR003595">
    <property type="entry name" value="Tyr_Pase_cat"/>
</dbReference>
<dbReference type="InterPro" id="IPR000387">
    <property type="entry name" value="Tyr_Pase_dom"/>
</dbReference>
<evidence type="ECO:0000259" key="6">
    <source>
        <dbReference type="PROSITE" id="PS50054"/>
    </source>
</evidence>
<dbReference type="CDD" id="cd14498">
    <property type="entry name" value="DSP"/>
    <property type="match status" value="1"/>
</dbReference>
<organism evidence="8 9">
    <name type="scientific">Dacryopinax primogenitus (strain DJM 731)</name>
    <name type="common">Brown rot fungus</name>
    <dbReference type="NCBI Taxonomy" id="1858805"/>
    <lineage>
        <taxon>Eukaryota</taxon>
        <taxon>Fungi</taxon>
        <taxon>Dikarya</taxon>
        <taxon>Basidiomycota</taxon>
        <taxon>Agaricomycotina</taxon>
        <taxon>Dacrymycetes</taxon>
        <taxon>Dacrymycetales</taxon>
        <taxon>Dacrymycetaceae</taxon>
        <taxon>Dacryopinax</taxon>
    </lineage>
</organism>
<feature type="compositionally biased region" description="Polar residues" evidence="5">
    <location>
        <begin position="1"/>
        <end position="19"/>
    </location>
</feature>
<dbReference type="GO" id="GO:0008138">
    <property type="term" value="F:protein tyrosine/serine/threonine phosphatase activity"/>
    <property type="evidence" value="ECO:0007669"/>
    <property type="project" value="TreeGrafter"/>
</dbReference>
<dbReference type="EC" id="3.1.3.48" evidence="2"/>
<evidence type="ECO:0000256" key="5">
    <source>
        <dbReference type="SAM" id="MobiDB-lite"/>
    </source>
</evidence>
<evidence type="ECO:0000259" key="7">
    <source>
        <dbReference type="PROSITE" id="PS50056"/>
    </source>
</evidence>
<feature type="region of interest" description="Disordered" evidence="5">
    <location>
        <begin position="233"/>
        <end position="432"/>
    </location>
</feature>
<evidence type="ECO:0000256" key="2">
    <source>
        <dbReference type="ARBA" id="ARBA00013064"/>
    </source>
</evidence>
<feature type="compositionally biased region" description="Polar residues" evidence="5">
    <location>
        <begin position="393"/>
        <end position="404"/>
    </location>
</feature>
<dbReference type="Pfam" id="PF00782">
    <property type="entry name" value="DSPc"/>
    <property type="match status" value="1"/>
</dbReference>
<dbReference type="InterPro" id="IPR016130">
    <property type="entry name" value="Tyr_Pase_AS"/>
</dbReference>
<dbReference type="STRING" id="1858805.M5G0L3"/>
<proteinExistence type="inferred from homology"/>
<dbReference type="SMART" id="SM00404">
    <property type="entry name" value="PTPc_motif"/>
    <property type="match status" value="1"/>
</dbReference>
<keyword evidence="3" id="KW-0378">Hydrolase</keyword>
<feature type="domain" description="Tyrosine-protein phosphatase" evidence="6">
    <location>
        <begin position="23"/>
        <end position="164"/>
    </location>
</feature>
<comment type="similarity">
    <text evidence="1">Belongs to the protein-tyrosine phosphatase family. Non-receptor class dual specificity subfamily.</text>
</comment>
<dbReference type="EMBL" id="JH795862">
    <property type="protein sequence ID" value="EJU02279.1"/>
    <property type="molecule type" value="Genomic_DNA"/>
</dbReference>
<dbReference type="GeneID" id="63686185"/>
<accession>M5G0L3</accession>
<sequence length="597" mass="62964">MSTSTLTDVDGVDSQSPMSSLDDPMHQVIPHLWLGDYLAANSPDLLRQHGITHVISAIRWKPQVVQGVRYMYVEVDDTPEADLLAHLPACVSFISDALSSSSSVLVHCQAGVSRSATIVVAYLMSTLSLSTEAALELVRAARPQACPSEAFLKQLGLWKEGGYKVSRRDKATRRWYMGRTAQEVMNGDGSPVPLTMLASWPMTPTASAPTTPLSLPKRRIRCRKCRRELATREHMLDHNVGPGTQPSTPGVGGEGDPMETRTSLSRPGSKPPSRNGSRRSSSAQAERPILSPLSMSTTSLDSLAPSVTSAGPGMPRRRSSASSPLVQELPVPTDVIAGVPPLSTPTIPEDSVAPPTSSVGARPAVSKPSLRRSFGTTPVPGLTGLGGGLAMTSLPSTNGASATGKQDYADSAVSEDDDDPLPHLPTTSHATSALPSGGLLAGSALNASLPPALAALRSTSIGTPASLASTSGLVGVLPQIRKRSFNLQMSRIDPSPEEPQGAAGAGITAPGARVADRKESYFSPPILANSNCSGYFLEPMKWMDFLEEGEMGGAIYCPNKKCNAKLGNYDWAGVKCGCKEWIVPGFCIHKSKVDEDL</sequence>
<dbReference type="GO" id="GO:0004725">
    <property type="term" value="F:protein tyrosine phosphatase activity"/>
    <property type="evidence" value="ECO:0007669"/>
    <property type="project" value="UniProtKB-EC"/>
</dbReference>
<name>M5G0L3_DACPD</name>
<keyword evidence="9" id="KW-1185">Reference proteome</keyword>
<feature type="region of interest" description="Disordered" evidence="5">
    <location>
        <begin position="1"/>
        <end position="20"/>
    </location>
</feature>
<dbReference type="SUPFAM" id="SSF52799">
    <property type="entry name" value="(Phosphotyrosine protein) phosphatases II"/>
    <property type="match status" value="1"/>
</dbReference>
<evidence type="ECO:0000313" key="9">
    <source>
        <dbReference type="Proteomes" id="UP000030653"/>
    </source>
</evidence>
<dbReference type="InterPro" id="IPR029021">
    <property type="entry name" value="Prot-tyrosine_phosphatase-like"/>
</dbReference>
<evidence type="ECO:0000256" key="3">
    <source>
        <dbReference type="ARBA" id="ARBA00022801"/>
    </source>
</evidence>
<evidence type="ECO:0000313" key="8">
    <source>
        <dbReference type="EMBL" id="EJU02279.1"/>
    </source>
</evidence>
<dbReference type="PANTHER" id="PTHR45848">
    <property type="entry name" value="DUAL SPECIFICITY PROTEIN PHOSPHATASE 12 FAMILY MEMBER"/>
    <property type="match status" value="1"/>
</dbReference>
<dbReference type="HOGENOM" id="CLU_023312_4_0_1"/>
<dbReference type="OrthoDB" id="2017893at2759"/>
<dbReference type="Proteomes" id="UP000030653">
    <property type="component" value="Unassembled WGS sequence"/>
</dbReference>
<keyword evidence="4" id="KW-0904">Protein phosphatase</keyword>
<evidence type="ECO:0000256" key="1">
    <source>
        <dbReference type="ARBA" id="ARBA00008601"/>
    </source>
</evidence>
<dbReference type="InterPro" id="IPR020422">
    <property type="entry name" value="TYR_PHOSPHATASE_DUAL_dom"/>
</dbReference>
<dbReference type="PROSITE" id="PS50054">
    <property type="entry name" value="TYR_PHOSPHATASE_DUAL"/>
    <property type="match status" value="1"/>
</dbReference>
<dbReference type="AlphaFoldDB" id="M5G0L3"/>
<dbReference type="GO" id="GO:0005634">
    <property type="term" value="C:nucleus"/>
    <property type="evidence" value="ECO:0007669"/>
    <property type="project" value="TreeGrafter"/>
</dbReference>
<dbReference type="PROSITE" id="PS00383">
    <property type="entry name" value="TYR_PHOSPHATASE_1"/>
    <property type="match status" value="1"/>
</dbReference>
<dbReference type="SMART" id="SM00195">
    <property type="entry name" value="DSPc"/>
    <property type="match status" value="1"/>
</dbReference>
<reference evidence="8 9" key="1">
    <citation type="journal article" date="2012" name="Science">
        <title>The Paleozoic origin of enzymatic lignin decomposition reconstructed from 31 fungal genomes.</title>
        <authorList>
            <person name="Floudas D."/>
            <person name="Binder M."/>
            <person name="Riley R."/>
            <person name="Barry K."/>
            <person name="Blanchette R.A."/>
            <person name="Henrissat B."/>
            <person name="Martinez A.T."/>
            <person name="Otillar R."/>
            <person name="Spatafora J.W."/>
            <person name="Yadav J.S."/>
            <person name="Aerts A."/>
            <person name="Benoit I."/>
            <person name="Boyd A."/>
            <person name="Carlson A."/>
            <person name="Copeland A."/>
            <person name="Coutinho P.M."/>
            <person name="de Vries R.P."/>
            <person name="Ferreira P."/>
            <person name="Findley K."/>
            <person name="Foster B."/>
            <person name="Gaskell J."/>
            <person name="Glotzer D."/>
            <person name="Gorecki P."/>
            <person name="Heitman J."/>
            <person name="Hesse C."/>
            <person name="Hori C."/>
            <person name="Igarashi K."/>
            <person name="Jurgens J.A."/>
            <person name="Kallen N."/>
            <person name="Kersten P."/>
            <person name="Kohler A."/>
            <person name="Kuees U."/>
            <person name="Kumar T.K.A."/>
            <person name="Kuo A."/>
            <person name="LaButti K."/>
            <person name="Larrondo L.F."/>
            <person name="Lindquist E."/>
            <person name="Ling A."/>
            <person name="Lombard V."/>
            <person name="Lucas S."/>
            <person name="Lundell T."/>
            <person name="Martin R."/>
            <person name="McLaughlin D.J."/>
            <person name="Morgenstern I."/>
            <person name="Morin E."/>
            <person name="Murat C."/>
            <person name="Nagy L.G."/>
            <person name="Nolan M."/>
            <person name="Ohm R.A."/>
            <person name="Patyshakuliyeva A."/>
            <person name="Rokas A."/>
            <person name="Ruiz-Duenas F.J."/>
            <person name="Sabat G."/>
            <person name="Salamov A."/>
            <person name="Samejima M."/>
            <person name="Schmutz J."/>
            <person name="Slot J.C."/>
            <person name="St John F."/>
            <person name="Stenlid J."/>
            <person name="Sun H."/>
            <person name="Sun S."/>
            <person name="Syed K."/>
            <person name="Tsang A."/>
            <person name="Wiebenga A."/>
            <person name="Young D."/>
            <person name="Pisabarro A."/>
            <person name="Eastwood D.C."/>
            <person name="Martin F."/>
            <person name="Cullen D."/>
            <person name="Grigoriev I.V."/>
            <person name="Hibbett D.S."/>
        </authorList>
    </citation>
    <scope>NUCLEOTIDE SEQUENCE [LARGE SCALE GENOMIC DNA]</scope>
    <source>
        <strain evidence="8 9">DJM-731 SS1</strain>
    </source>
</reference>
<feature type="compositionally biased region" description="Low complexity" evidence="5">
    <location>
        <begin position="265"/>
        <end position="282"/>
    </location>
</feature>
<protein>
    <recommendedName>
        <fullName evidence="2">protein-tyrosine-phosphatase</fullName>
        <ecNumber evidence="2">3.1.3.48</ecNumber>
    </recommendedName>
</protein>
<evidence type="ECO:0000256" key="4">
    <source>
        <dbReference type="ARBA" id="ARBA00022912"/>
    </source>
</evidence>
<dbReference type="PROSITE" id="PS50056">
    <property type="entry name" value="TYR_PHOSPHATASE_2"/>
    <property type="match status" value="1"/>
</dbReference>
<dbReference type="Gene3D" id="3.90.190.10">
    <property type="entry name" value="Protein tyrosine phosphatase superfamily"/>
    <property type="match status" value="1"/>
</dbReference>
<feature type="domain" description="Tyrosine specific protein phosphatases" evidence="7">
    <location>
        <begin position="85"/>
        <end position="153"/>
    </location>
</feature>
<gene>
    <name evidence="8" type="ORF">DACRYDRAFT_15605</name>
</gene>